<dbReference type="Proteomes" id="UP000011518">
    <property type="component" value="Unassembled WGS sequence"/>
</dbReference>
<protein>
    <submittedName>
        <fullName evidence="1">Uncharacterized protein</fullName>
    </submittedName>
</protein>
<proteinExistence type="predicted"/>
<dbReference type="EMBL" id="KB320867">
    <property type="protein sequence ID" value="ELW61636.1"/>
    <property type="molecule type" value="Genomic_DNA"/>
</dbReference>
<reference evidence="2" key="2">
    <citation type="journal article" date="2013" name="Nat. Commun.">
        <title>Genome of the Chinese tree shrew.</title>
        <authorList>
            <person name="Fan Y."/>
            <person name="Huang Z.Y."/>
            <person name="Cao C.C."/>
            <person name="Chen C.S."/>
            <person name="Chen Y.X."/>
            <person name="Fan D.D."/>
            <person name="He J."/>
            <person name="Hou H.L."/>
            <person name="Hu L."/>
            <person name="Hu X.T."/>
            <person name="Jiang X.T."/>
            <person name="Lai R."/>
            <person name="Lang Y.S."/>
            <person name="Liang B."/>
            <person name="Liao S.G."/>
            <person name="Mu D."/>
            <person name="Ma Y.Y."/>
            <person name="Niu Y.Y."/>
            <person name="Sun X.Q."/>
            <person name="Xia J.Q."/>
            <person name="Xiao J."/>
            <person name="Xiong Z.Q."/>
            <person name="Xu L."/>
            <person name="Yang L."/>
            <person name="Zhang Y."/>
            <person name="Zhao W."/>
            <person name="Zhao X.D."/>
            <person name="Zheng Y.T."/>
            <person name="Zhou J.M."/>
            <person name="Zhu Y.B."/>
            <person name="Zhang G.J."/>
            <person name="Wang J."/>
            <person name="Yao Y.G."/>
        </authorList>
    </citation>
    <scope>NUCLEOTIDE SEQUENCE [LARGE SCALE GENOMIC DNA]</scope>
</reference>
<organism evidence="1 2">
    <name type="scientific">Tupaia chinensis</name>
    <name type="common">Chinese tree shrew</name>
    <name type="synonym">Tupaia belangeri chinensis</name>
    <dbReference type="NCBI Taxonomy" id="246437"/>
    <lineage>
        <taxon>Eukaryota</taxon>
        <taxon>Metazoa</taxon>
        <taxon>Chordata</taxon>
        <taxon>Craniata</taxon>
        <taxon>Vertebrata</taxon>
        <taxon>Euteleostomi</taxon>
        <taxon>Mammalia</taxon>
        <taxon>Eutheria</taxon>
        <taxon>Euarchontoglires</taxon>
        <taxon>Scandentia</taxon>
        <taxon>Tupaiidae</taxon>
        <taxon>Tupaia</taxon>
    </lineage>
</organism>
<dbReference type="AlphaFoldDB" id="L9KFY4"/>
<sequence length="131" mass="14345">MPLSLGKTSSCDHHVGNFVENRIYTNFSVTHKGMLVNPRKRSETRHICRLLLCCCDESETEEPPAGHTATGLRLALGSSDPKALSSGTLRKEERLLIVAGSCVCVDSRGCISSYPNMFMEESREDSGSLLI</sequence>
<dbReference type="InParanoid" id="L9KFY4"/>
<evidence type="ECO:0000313" key="1">
    <source>
        <dbReference type="EMBL" id="ELW61636.1"/>
    </source>
</evidence>
<keyword evidence="2" id="KW-1185">Reference proteome</keyword>
<evidence type="ECO:0000313" key="2">
    <source>
        <dbReference type="Proteomes" id="UP000011518"/>
    </source>
</evidence>
<reference evidence="2" key="1">
    <citation type="submission" date="2012-07" db="EMBL/GenBank/DDBJ databases">
        <title>Genome of the Chinese tree shrew, a rising model animal genetically related to primates.</title>
        <authorList>
            <person name="Zhang G."/>
            <person name="Fan Y."/>
            <person name="Yao Y."/>
            <person name="Huang Z."/>
        </authorList>
    </citation>
    <scope>NUCLEOTIDE SEQUENCE [LARGE SCALE GENOMIC DNA]</scope>
</reference>
<accession>L9KFY4</accession>
<name>L9KFY4_TUPCH</name>
<gene>
    <name evidence="1" type="ORF">TREES_T100009157</name>
</gene>